<sequence>MRVFRYEALKKVVLENQAAAHVNVNLVELAGLKENAQKED</sequence>
<comment type="caution">
    <text evidence="1">The sequence shown here is derived from an EMBL/GenBank/DDBJ whole genome shotgun (WGS) entry which is preliminary data.</text>
</comment>
<name>A0A645HGT1_9ZZZZ</name>
<evidence type="ECO:0000313" key="1">
    <source>
        <dbReference type="EMBL" id="MPN38248.1"/>
    </source>
</evidence>
<organism evidence="1">
    <name type="scientific">bioreactor metagenome</name>
    <dbReference type="NCBI Taxonomy" id="1076179"/>
    <lineage>
        <taxon>unclassified sequences</taxon>
        <taxon>metagenomes</taxon>
        <taxon>ecological metagenomes</taxon>
    </lineage>
</organism>
<accession>A0A645HGT1</accession>
<gene>
    <name evidence="1" type="ORF">SDC9_185772</name>
</gene>
<proteinExistence type="predicted"/>
<dbReference type="EMBL" id="VSSQ01093355">
    <property type="protein sequence ID" value="MPN38248.1"/>
    <property type="molecule type" value="Genomic_DNA"/>
</dbReference>
<reference evidence="1" key="1">
    <citation type="submission" date="2019-08" db="EMBL/GenBank/DDBJ databases">
        <authorList>
            <person name="Kucharzyk K."/>
            <person name="Murdoch R.W."/>
            <person name="Higgins S."/>
            <person name="Loffler F."/>
        </authorList>
    </citation>
    <scope>NUCLEOTIDE SEQUENCE</scope>
</reference>
<dbReference type="AlphaFoldDB" id="A0A645HGT1"/>
<protein>
    <submittedName>
        <fullName evidence="1">Uncharacterized protein</fullName>
    </submittedName>
</protein>